<dbReference type="InterPro" id="IPR052109">
    <property type="entry name" value="SRRM_Domain-Containing"/>
</dbReference>
<dbReference type="PANTHER" id="PTHR34755">
    <property type="entry name" value="SERINE/ARGININE REPETITIVE MATRIX PROTEIN 3-RELATED"/>
    <property type="match status" value="1"/>
</dbReference>
<dbReference type="EMBL" id="JAGTJQ010000001">
    <property type="protein sequence ID" value="KAH7040178.1"/>
    <property type="molecule type" value="Genomic_DNA"/>
</dbReference>
<dbReference type="InterPro" id="IPR032675">
    <property type="entry name" value="LRR_dom_sf"/>
</dbReference>
<evidence type="ECO:0008006" key="4">
    <source>
        <dbReference type="Google" id="ProtNLM"/>
    </source>
</evidence>
<reference evidence="2" key="1">
    <citation type="journal article" date="2021" name="Nat. Commun.">
        <title>Genetic determinants of endophytism in the Arabidopsis root mycobiome.</title>
        <authorList>
            <person name="Mesny F."/>
            <person name="Miyauchi S."/>
            <person name="Thiergart T."/>
            <person name="Pickel B."/>
            <person name="Atanasova L."/>
            <person name="Karlsson M."/>
            <person name="Huettel B."/>
            <person name="Barry K.W."/>
            <person name="Haridas S."/>
            <person name="Chen C."/>
            <person name="Bauer D."/>
            <person name="Andreopoulos W."/>
            <person name="Pangilinan J."/>
            <person name="LaButti K."/>
            <person name="Riley R."/>
            <person name="Lipzen A."/>
            <person name="Clum A."/>
            <person name="Drula E."/>
            <person name="Henrissat B."/>
            <person name="Kohler A."/>
            <person name="Grigoriev I.V."/>
            <person name="Martin F.M."/>
            <person name="Hacquard S."/>
        </authorList>
    </citation>
    <scope>NUCLEOTIDE SEQUENCE</scope>
    <source>
        <strain evidence="2">MPI-CAGE-CH-0230</strain>
    </source>
</reference>
<feature type="non-terminal residue" evidence="2">
    <location>
        <position position="1"/>
    </location>
</feature>
<feature type="compositionally biased region" description="Acidic residues" evidence="1">
    <location>
        <begin position="574"/>
        <end position="583"/>
    </location>
</feature>
<protein>
    <recommendedName>
        <fullName evidence="4">F-box domain-containing protein</fullName>
    </recommendedName>
</protein>
<sequence>PGNDLPYHVWLRIFEYVAAPLRDPNASYKECDDTRRSLLLMARCDRIFFEPALSALYKCPLLLYPEDFAALAKRLSLKPQEASFNYWPRIEILRINVDLILYRKHNGNYLDLKDIIAPLPRLVELELWHPLDMAPYRSLSQTIRWKYPADLLEAFRKPPVSETGSLSNSDWTQLQAWTWNARLAGESFSLEKLAVIHKTPCFSKLRKLAFINYQLPSAMTRTSQSNDALELDLQAISQLAAAIQAVPDLEHLMIESSTILSGVLLNMLPRSLRHLELVNCFEVTADDFAEFLQTHGSNLQRLTLFHCQSLSLDFLSVLAKACPRLTHLRVNLLYYQHHDSYKDSEPAYEALLSEGHIPTWPATLQYVDIDFMRFAETACAKVFFQSLTDSARALPHLRQLILKAKLNVGWAERNEFRRTWEDRMVDIFLRTSRAPQRYTSQRPKKPPRPPPKRPVIEPRPGSRRSARISFPHSSPESPEALVSRSVRESARVAAVTRELQGLLATRTQGPGHEADYEDNADDDHILDGRTGLASDIFKAGADDTAPQFVHGMCDVVDVQIDNQKPRESQFGMEDFLDSSEQSDSEWNSHDE</sequence>
<dbReference type="SUPFAM" id="SSF52047">
    <property type="entry name" value="RNI-like"/>
    <property type="match status" value="1"/>
</dbReference>
<dbReference type="PANTHER" id="PTHR34755:SF4">
    <property type="entry name" value="F-BOX DOMAIN-CONTAINING PROTEIN"/>
    <property type="match status" value="1"/>
</dbReference>
<feature type="non-terminal residue" evidence="2">
    <location>
        <position position="591"/>
    </location>
</feature>
<feature type="region of interest" description="Disordered" evidence="1">
    <location>
        <begin position="435"/>
        <end position="485"/>
    </location>
</feature>
<organism evidence="2 3">
    <name type="scientific">Microdochium trichocladiopsis</name>
    <dbReference type="NCBI Taxonomy" id="1682393"/>
    <lineage>
        <taxon>Eukaryota</taxon>
        <taxon>Fungi</taxon>
        <taxon>Dikarya</taxon>
        <taxon>Ascomycota</taxon>
        <taxon>Pezizomycotina</taxon>
        <taxon>Sordariomycetes</taxon>
        <taxon>Xylariomycetidae</taxon>
        <taxon>Xylariales</taxon>
        <taxon>Microdochiaceae</taxon>
        <taxon>Microdochium</taxon>
    </lineage>
</organism>
<dbReference type="RefSeq" id="XP_046018233.1">
    <property type="nucleotide sequence ID" value="XM_046148900.1"/>
</dbReference>
<feature type="region of interest" description="Disordered" evidence="1">
    <location>
        <begin position="564"/>
        <end position="591"/>
    </location>
</feature>
<gene>
    <name evidence="2" type="ORF">B0I36DRAFT_210289</name>
</gene>
<dbReference type="GeneID" id="70178446"/>
<evidence type="ECO:0000313" key="3">
    <source>
        <dbReference type="Proteomes" id="UP000756346"/>
    </source>
</evidence>
<name>A0A9P8YHM7_9PEZI</name>
<keyword evidence="3" id="KW-1185">Reference proteome</keyword>
<dbReference type="Gene3D" id="3.80.10.10">
    <property type="entry name" value="Ribonuclease Inhibitor"/>
    <property type="match status" value="1"/>
</dbReference>
<dbReference type="Proteomes" id="UP000756346">
    <property type="component" value="Unassembled WGS sequence"/>
</dbReference>
<evidence type="ECO:0000313" key="2">
    <source>
        <dbReference type="EMBL" id="KAH7040178.1"/>
    </source>
</evidence>
<proteinExistence type="predicted"/>
<comment type="caution">
    <text evidence="2">The sequence shown here is derived from an EMBL/GenBank/DDBJ whole genome shotgun (WGS) entry which is preliminary data.</text>
</comment>
<accession>A0A9P8YHM7</accession>
<dbReference type="AlphaFoldDB" id="A0A9P8YHM7"/>
<dbReference type="OrthoDB" id="5395390at2759"/>
<feature type="compositionally biased region" description="Basic residues" evidence="1">
    <location>
        <begin position="442"/>
        <end position="451"/>
    </location>
</feature>
<evidence type="ECO:0000256" key="1">
    <source>
        <dbReference type="SAM" id="MobiDB-lite"/>
    </source>
</evidence>